<dbReference type="InterPro" id="IPR002821">
    <property type="entry name" value="Hydantoinase_A"/>
</dbReference>
<dbReference type="InterPro" id="IPR008040">
    <property type="entry name" value="Hydant_A_N"/>
</dbReference>
<dbReference type="Pfam" id="PF19278">
    <property type="entry name" value="Hydant_A_C"/>
    <property type="match status" value="1"/>
</dbReference>
<organism evidence="4">
    <name type="scientific">freshwater metagenome</name>
    <dbReference type="NCBI Taxonomy" id="449393"/>
    <lineage>
        <taxon>unclassified sequences</taxon>
        <taxon>metagenomes</taxon>
        <taxon>ecological metagenomes</taxon>
    </lineage>
</organism>
<dbReference type="InterPro" id="IPR045079">
    <property type="entry name" value="Oxoprolinase-like"/>
</dbReference>
<dbReference type="InterPro" id="IPR049517">
    <property type="entry name" value="ACX-like_C"/>
</dbReference>
<evidence type="ECO:0000313" key="4">
    <source>
        <dbReference type="EMBL" id="KGA13101.1"/>
    </source>
</evidence>
<dbReference type="AlphaFoldDB" id="A0A094QFL1"/>
<dbReference type="PANTHER" id="PTHR11365">
    <property type="entry name" value="5-OXOPROLINASE RELATED"/>
    <property type="match status" value="1"/>
</dbReference>
<sequence length="680" mass="73142">MTVSSRVAIDVGGTFTDVVTFNSANGGLRFDKVPTTPSDPQQGVINGFAAAEVSLDAISYFIHGTTLGLNALLTRRGAKTGIITTEGFRDVYLLGRTSRNPMYDWKFRKPASLVERRHILEVPERLDFEGNILKDFDEVAAKKIALRAKELELEAVAIVFLHSYVNPSHENKMAKILRETCPDIEVTVSSELSREIREYERTSTAVLDTYIKPIVRRYLSKLKDSLTAKGFKGQFLMTRSGGGAMTVDSAMESPVNLILSGPAGGVLGGTWLARNSQYPNLITIDMGGTSLDASLVVDGQPLTYFDSAFEGLPINLASLYIHTIGAGGGSLVWIDEGDHLQVGPGSAGAEPGPAAYGKGGSEATFTDAALHVGYLGNEYSLAGSLALDKLLAEKALKVNADKLKMSVDEVAYGVLRISTTKIVGAVRTITVELGHDPAGFALLSFGGGGGLCGIDVARELSIPTVIMPPGPGAFSAFGMLMADVQHDFSRTRIGQLEKADLSRMNADFVEMRQSATADLASEGFSAKQQSFNCSIDLRYQGQEHSVTMPVAEKIDQKEIERLKHAFADAHERAYGHAMPDPIEMVALRFTGIGQVQAPELPLLKRGAGGTPKADGERMVYVGNGKRQAYKLYSRDNFSFGDVIEGPAVINEHTATTIMHQGDRAEVGQFGEIVIQVGKVK</sequence>
<dbReference type="PANTHER" id="PTHR11365:SF23">
    <property type="entry name" value="HYPOTHETICAL 5-OXOPROLINASE (EUROFUNG)-RELATED"/>
    <property type="match status" value="1"/>
</dbReference>
<feature type="domain" description="Hydantoinase A/oxoprolinase" evidence="1">
    <location>
        <begin position="201"/>
        <end position="487"/>
    </location>
</feature>
<dbReference type="GO" id="GO:0005829">
    <property type="term" value="C:cytosol"/>
    <property type="evidence" value="ECO:0007669"/>
    <property type="project" value="TreeGrafter"/>
</dbReference>
<evidence type="ECO:0000259" key="2">
    <source>
        <dbReference type="Pfam" id="PF05378"/>
    </source>
</evidence>
<gene>
    <name evidence="4" type="ORF">GM51_20650</name>
</gene>
<dbReference type="GO" id="GO:0006749">
    <property type="term" value="P:glutathione metabolic process"/>
    <property type="evidence" value="ECO:0007669"/>
    <property type="project" value="TreeGrafter"/>
</dbReference>
<dbReference type="Pfam" id="PF05378">
    <property type="entry name" value="Hydant_A_N"/>
    <property type="match status" value="1"/>
</dbReference>
<reference evidence="4" key="1">
    <citation type="submission" date="2014-06" db="EMBL/GenBank/DDBJ databases">
        <title>Key roles for freshwater Actinobacteria revealed by deep metagenomic sequencing.</title>
        <authorList>
            <person name="Ghai R."/>
            <person name="Mizuno C.M."/>
            <person name="Picazo A."/>
            <person name="Camacho A."/>
            <person name="Rodriguez-Valera F."/>
        </authorList>
    </citation>
    <scope>NUCLEOTIDE SEQUENCE</scope>
</reference>
<dbReference type="EMBL" id="JNSL01000201">
    <property type="protein sequence ID" value="KGA13101.1"/>
    <property type="molecule type" value="Genomic_DNA"/>
</dbReference>
<comment type="caution">
    <text evidence="4">The sequence shown here is derived from an EMBL/GenBank/DDBJ whole genome shotgun (WGS) entry which is preliminary data.</text>
</comment>
<accession>A0A094QFL1</accession>
<name>A0A094QFL1_9ZZZZ</name>
<dbReference type="Pfam" id="PF01968">
    <property type="entry name" value="Hydantoinase_A"/>
    <property type="match status" value="1"/>
</dbReference>
<proteinExistence type="predicted"/>
<protein>
    <submittedName>
        <fullName evidence="4">5-oxoprolinase</fullName>
    </submittedName>
</protein>
<evidence type="ECO:0000259" key="3">
    <source>
        <dbReference type="Pfam" id="PF19278"/>
    </source>
</evidence>
<evidence type="ECO:0000259" key="1">
    <source>
        <dbReference type="Pfam" id="PF01968"/>
    </source>
</evidence>
<dbReference type="GO" id="GO:0017168">
    <property type="term" value="F:5-oxoprolinase (ATP-hydrolyzing) activity"/>
    <property type="evidence" value="ECO:0007669"/>
    <property type="project" value="TreeGrafter"/>
</dbReference>
<feature type="domain" description="Acetophenone carboxylase-like C-terminal" evidence="3">
    <location>
        <begin position="501"/>
        <end position="666"/>
    </location>
</feature>
<feature type="domain" description="Hydantoinase/oxoprolinase N-terminal" evidence="2">
    <location>
        <begin position="6"/>
        <end position="181"/>
    </location>
</feature>